<evidence type="ECO:0000313" key="2">
    <source>
        <dbReference type="EMBL" id="OGM90856.1"/>
    </source>
</evidence>
<feature type="domain" description="Glycosyltransferase 2-like" evidence="1">
    <location>
        <begin position="10"/>
        <end position="141"/>
    </location>
</feature>
<dbReference type="SUPFAM" id="SSF48452">
    <property type="entry name" value="TPR-like"/>
    <property type="match status" value="1"/>
</dbReference>
<dbReference type="Gene3D" id="3.90.550.10">
    <property type="entry name" value="Spore Coat Polysaccharide Biosynthesis Protein SpsA, Chain A"/>
    <property type="match status" value="1"/>
</dbReference>
<protein>
    <recommendedName>
        <fullName evidence="1">Glycosyltransferase 2-like domain-containing protein</fullName>
    </recommendedName>
</protein>
<dbReference type="PANTHER" id="PTHR43685:SF2">
    <property type="entry name" value="GLYCOSYLTRANSFERASE 2-LIKE DOMAIN-CONTAINING PROTEIN"/>
    <property type="match status" value="1"/>
</dbReference>
<sequence length="331" mass="37647">MAQTNADVAVIVPTYNRSAILTETLDSVAAQTWPPAYLIVVDDGSTDETQVVLEKWQTRPLPFPVKIIRQENQGAGIARNAGLHAAPPVRYVAFLDSDDLWPPDFLERTVTLLESNQDAVAAVCKAEYVYQRTFRQEARRQLRLLLTRCGVKSLLEPWLRKRLHRSHEYLPCNPLAWFFRNAVGVNSCTLVRRADALVMGGFDESFLSNEDAPFYLSLSLCGRWIFSPGQPVVIRTDVGRRPDVETNLSEKYDDGGRQWAQAFENFLAHHDVSSHITVKDVNRAMSRKWNIAGNQLRNHRHGNEAAACYRKAFSYNPKNIAVRWNLLINRL</sequence>
<dbReference type="GO" id="GO:0044010">
    <property type="term" value="P:single-species biofilm formation"/>
    <property type="evidence" value="ECO:0007669"/>
    <property type="project" value="TreeGrafter"/>
</dbReference>
<accession>A0A1F8DR04</accession>
<dbReference type="Pfam" id="PF00535">
    <property type="entry name" value="Glycos_transf_2"/>
    <property type="match status" value="1"/>
</dbReference>
<dbReference type="SUPFAM" id="SSF53448">
    <property type="entry name" value="Nucleotide-diphospho-sugar transferases"/>
    <property type="match status" value="1"/>
</dbReference>
<comment type="caution">
    <text evidence="2">The sequence shown here is derived from an EMBL/GenBank/DDBJ whole genome shotgun (WGS) entry which is preliminary data.</text>
</comment>
<dbReference type="PANTHER" id="PTHR43685">
    <property type="entry name" value="GLYCOSYLTRANSFERASE"/>
    <property type="match status" value="1"/>
</dbReference>
<organism evidence="2 3">
    <name type="scientific">Candidatus Wolfebacteria bacterium RIFCSPHIGHO2_01_FULL_48_22</name>
    <dbReference type="NCBI Taxonomy" id="1802555"/>
    <lineage>
        <taxon>Bacteria</taxon>
        <taxon>Candidatus Wolfeibacteriota</taxon>
    </lineage>
</organism>
<dbReference type="CDD" id="cd00761">
    <property type="entry name" value="Glyco_tranf_GTA_type"/>
    <property type="match status" value="1"/>
</dbReference>
<dbReference type="Proteomes" id="UP000177029">
    <property type="component" value="Unassembled WGS sequence"/>
</dbReference>
<dbReference type="InterPro" id="IPR050834">
    <property type="entry name" value="Glycosyltransf_2"/>
</dbReference>
<dbReference type="InterPro" id="IPR001173">
    <property type="entry name" value="Glyco_trans_2-like"/>
</dbReference>
<name>A0A1F8DR04_9BACT</name>
<evidence type="ECO:0000313" key="3">
    <source>
        <dbReference type="Proteomes" id="UP000177029"/>
    </source>
</evidence>
<gene>
    <name evidence="2" type="ORF">A2755_01045</name>
</gene>
<evidence type="ECO:0000259" key="1">
    <source>
        <dbReference type="Pfam" id="PF00535"/>
    </source>
</evidence>
<proteinExistence type="predicted"/>
<dbReference type="EMBL" id="MGIP01000015">
    <property type="protein sequence ID" value="OGM90856.1"/>
    <property type="molecule type" value="Genomic_DNA"/>
</dbReference>
<reference evidence="2 3" key="1">
    <citation type="journal article" date="2016" name="Nat. Commun.">
        <title>Thousands of microbial genomes shed light on interconnected biogeochemical processes in an aquifer system.</title>
        <authorList>
            <person name="Anantharaman K."/>
            <person name="Brown C.T."/>
            <person name="Hug L.A."/>
            <person name="Sharon I."/>
            <person name="Castelle C.J."/>
            <person name="Probst A.J."/>
            <person name="Thomas B.C."/>
            <person name="Singh A."/>
            <person name="Wilkins M.J."/>
            <person name="Karaoz U."/>
            <person name="Brodie E.L."/>
            <person name="Williams K.H."/>
            <person name="Hubbard S.S."/>
            <person name="Banfield J.F."/>
        </authorList>
    </citation>
    <scope>NUCLEOTIDE SEQUENCE [LARGE SCALE GENOMIC DNA]</scope>
</reference>
<dbReference type="InterPro" id="IPR029044">
    <property type="entry name" value="Nucleotide-diphossugar_trans"/>
</dbReference>
<dbReference type="AlphaFoldDB" id="A0A1F8DR04"/>
<dbReference type="STRING" id="1802555.A2755_01045"/>
<dbReference type="InterPro" id="IPR011990">
    <property type="entry name" value="TPR-like_helical_dom_sf"/>
</dbReference>